<evidence type="ECO:0000256" key="8">
    <source>
        <dbReference type="ARBA" id="ARBA00023136"/>
    </source>
</evidence>
<feature type="domain" description="Major facilitator superfamily (MFS) profile" evidence="14">
    <location>
        <begin position="85"/>
        <end position="576"/>
    </location>
</feature>
<dbReference type="InterPro" id="IPR004638">
    <property type="entry name" value="EmrB-like"/>
</dbReference>
<evidence type="ECO:0000256" key="6">
    <source>
        <dbReference type="ARBA" id="ARBA00022692"/>
    </source>
</evidence>
<gene>
    <name evidence="15" type="ORF">AJ80_01044</name>
</gene>
<feature type="transmembrane region" description="Helical" evidence="13">
    <location>
        <begin position="176"/>
        <end position="197"/>
    </location>
</feature>
<evidence type="ECO:0000313" key="15">
    <source>
        <dbReference type="EMBL" id="PGH27332.1"/>
    </source>
</evidence>
<accession>A0A2B7Z2N6</accession>
<feature type="transmembrane region" description="Helical" evidence="13">
    <location>
        <begin position="381"/>
        <end position="402"/>
    </location>
</feature>
<keyword evidence="8 13" id="KW-0472">Membrane</keyword>
<evidence type="ECO:0000259" key="14">
    <source>
        <dbReference type="PROSITE" id="PS50850"/>
    </source>
</evidence>
<dbReference type="Gene3D" id="1.20.1250.20">
    <property type="entry name" value="MFS general substrate transporter like domains"/>
    <property type="match status" value="1"/>
</dbReference>
<proteinExistence type="inferred from homology"/>
<sequence>MTAEEKSALQLEKGSQTTLPVDITDSQDGEIKKPAADASKNVIDSKDAEVPGDSSSSSTNGCEMSAQQGDQAGEQKLTKRKIALIMTALCLATLLAALDMTIITTALPTIAAAFNASEADYTWIGSSYLLAAAASMPSWGKVSDIFGRKPVLLLANVVFLIGSLLCAVSINARMLIGGRIVQGIGGGGLLTLVNICISDLFPIRSRGIYLGIIGLVWAFAGAIGPVMGGVFTQLATWRWCFYINLPIDGVAFIIIFFFLEIETPKTPIIDGLRAIDWLGSVTVVGGTVMFLLGLEYGGVSFPWSSATVICLIVFGIVTLGLFLLIQGKLSKYPIMPLWLFTHRSLVAVYATVFCHGCLYSADSYYLPLYFQSTLGTSPIQSGVYLLPNVLSLSLMSALTGVFIRKTGQYLPAIWFGMAVTLLGHGLYIDLPTYTSWPRIIIYQLIAGIGIGPNFQAVLIALQSHLPPSDIASATATFGFIRNLANSISVVLGGVIFQNHIKSNIGRLHSQVPAETIDEIRSHSLGAISAMVHTLPDSQRIPIVGVFSEGLKVMWIFYTAIAAVGLFSSFLIGRQTLSKEHTITKTGLDVQKREREERLQRERERKSQKDSEKGVQEYPG</sequence>
<organism evidence="15 16">
    <name type="scientific">Polytolypa hystricis (strain UAMH7299)</name>
    <dbReference type="NCBI Taxonomy" id="1447883"/>
    <lineage>
        <taxon>Eukaryota</taxon>
        <taxon>Fungi</taxon>
        <taxon>Dikarya</taxon>
        <taxon>Ascomycota</taxon>
        <taxon>Pezizomycotina</taxon>
        <taxon>Eurotiomycetes</taxon>
        <taxon>Eurotiomycetidae</taxon>
        <taxon>Onygenales</taxon>
        <taxon>Onygenales incertae sedis</taxon>
        <taxon>Polytolypa</taxon>
    </lineage>
</organism>
<feature type="transmembrane region" description="Helical" evidence="13">
    <location>
        <begin position="440"/>
        <end position="461"/>
    </location>
</feature>
<evidence type="ECO:0000313" key="16">
    <source>
        <dbReference type="Proteomes" id="UP000224634"/>
    </source>
</evidence>
<dbReference type="Gene3D" id="1.20.1720.10">
    <property type="entry name" value="Multidrug resistance protein D"/>
    <property type="match status" value="1"/>
</dbReference>
<dbReference type="AlphaFoldDB" id="A0A2B7Z2N6"/>
<feature type="transmembrane region" description="Helical" evidence="13">
    <location>
        <begin position="121"/>
        <end position="139"/>
    </location>
</feature>
<keyword evidence="5" id="KW-1003">Cell membrane</keyword>
<evidence type="ECO:0000256" key="5">
    <source>
        <dbReference type="ARBA" id="ARBA00022475"/>
    </source>
</evidence>
<feature type="region of interest" description="Disordered" evidence="12">
    <location>
        <begin position="587"/>
        <end position="619"/>
    </location>
</feature>
<evidence type="ECO:0000256" key="3">
    <source>
        <dbReference type="ARBA" id="ARBA00007520"/>
    </source>
</evidence>
<dbReference type="InterPro" id="IPR011701">
    <property type="entry name" value="MFS"/>
</dbReference>
<dbReference type="InterPro" id="IPR020846">
    <property type="entry name" value="MFS_dom"/>
</dbReference>
<dbReference type="FunFam" id="1.20.1250.20:FF:000196">
    <property type="entry name" value="MFS toxin efflux pump (AflT)"/>
    <property type="match status" value="1"/>
</dbReference>
<feature type="transmembrane region" description="Helical" evidence="13">
    <location>
        <begin position="151"/>
        <end position="170"/>
    </location>
</feature>
<evidence type="ECO:0000256" key="9">
    <source>
        <dbReference type="ARBA" id="ARBA00057269"/>
    </source>
</evidence>
<dbReference type="EMBL" id="PDNA01000008">
    <property type="protein sequence ID" value="PGH27332.1"/>
    <property type="molecule type" value="Genomic_DNA"/>
</dbReference>
<feature type="transmembrane region" description="Helical" evidence="13">
    <location>
        <begin position="409"/>
        <end position="428"/>
    </location>
</feature>
<reference evidence="15 16" key="1">
    <citation type="submission" date="2017-10" db="EMBL/GenBank/DDBJ databases">
        <title>Comparative genomics in systemic dimorphic fungi from Ajellomycetaceae.</title>
        <authorList>
            <person name="Munoz J.F."/>
            <person name="Mcewen J.G."/>
            <person name="Clay O.K."/>
            <person name="Cuomo C.A."/>
        </authorList>
    </citation>
    <scope>NUCLEOTIDE SEQUENCE [LARGE SCALE GENOMIC DNA]</scope>
    <source>
        <strain evidence="15 16">UAMH7299</strain>
    </source>
</reference>
<feature type="transmembrane region" description="Helical" evidence="13">
    <location>
        <begin position="306"/>
        <end position="325"/>
    </location>
</feature>
<dbReference type="PANTHER" id="PTHR23501">
    <property type="entry name" value="MAJOR FACILITATOR SUPERFAMILY"/>
    <property type="match status" value="1"/>
</dbReference>
<evidence type="ECO:0000256" key="13">
    <source>
        <dbReference type="SAM" id="Phobius"/>
    </source>
</evidence>
<comment type="subcellular location">
    <subcellularLocation>
        <location evidence="2">Cell membrane</location>
        <topology evidence="2">Multi-pass membrane protein</topology>
    </subcellularLocation>
    <subcellularLocation>
        <location evidence="1">Vacuole membrane</location>
        <topology evidence="1">Multi-pass membrane protein</topology>
    </subcellularLocation>
</comment>
<keyword evidence="4" id="KW-0813">Transport</keyword>
<keyword evidence="6 13" id="KW-0812">Transmembrane</keyword>
<evidence type="ECO:0000256" key="12">
    <source>
        <dbReference type="SAM" id="MobiDB-lite"/>
    </source>
</evidence>
<evidence type="ECO:0000256" key="1">
    <source>
        <dbReference type="ARBA" id="ARBA00004128"/>
    </source>
</evidence>
<dbReference type="Pfam" id="PF07690">
    <property type="entry name" value="MFS_1"/>
    <property type="match status" value="1"/>
</dbReference>
<dbReference type="GO" id="GO:0005774">
    <property type="term" value="C:vacuolar membrane"/>
    <property type="evidence" value="ECO:0007669"/>
    <property type="project" value="UniProtKB-SubCell"/>
</dbReference>
<evidence type="ECO:0000256" key="2">
    <source>
        <dbReference type="ARBA" id="ARBA00004651"/>
    </source>
</evidence>
<evidence type="ECO:0000256" key="10">
    <source>
        <dbReference type="ARBA" id="ARBA00069956"/>
    </source>
</evidence>
<dbReference type="CDD" id="cd17502">
    <property type="entry name" value="MFS_Azr1_MDR_like"/>
    <property type="match status" value="1"/>
</dbReference>
<dbReference type="PROSITE" id="PS50850">
    <property type="entry name" value="MFS"/>
    <property type="match status" value="1"/>
</dbReference>
<name>A0A2B7Z2N6_POLH7</name>
<dbReference type="Proteomes" id="UP000224634">
    <property type="component" value="Unassembled WGS sequence"/>
</dbReference>
<feature type="compositionally biased region" description="Polar residues" evidence="12">
    <location>
        <begin position="53"/>
        <end position="70"/>
    </location>
</feature>
<feature type="transmembrane region" description="Helical" evidence="13">
    <location>
        <begin position="241"/>
        <end position="259"/>
    </location>
</feature>
<evidence type="ECO:0000256" key="4">
    <source>
        <dbReference type="ARBA" id="ARBA00022448"/>
    </source>
</evidence>
<dbReference type="PRINTS" id="PR01036">
    <property type="entry name" value="TCRTETB"/>
</dbReference>
<comment type="caution">
    <text evidence="15">The sequence shown here is derived from an EMBL/GenBank/DDBJ whole genome shotgun (WGS) entry which is preliminary data.</text>
</comment>
<comment type="similarity">
    <text evidence="3">Belongs to the major facilitator superfamily. TCR/Tet family.</text>
</comment>
<feature type="transmembrane region" description="Helical" evidence="13">
    <location>
        <begin position="337"/>
        <end position="361"/>
    </location>
</feature>
<dbReference type="GO" id="GO:0005886">
    <property type="term" value="C:plasma membrane"/>
    <property type="evidence" value="ECO:0007669"/>
    <property type="project" value="UniProtKB-SubCell"/>
</dbReference>
<feature type="compositionally biased region" description="Basic and acidic residues" evidence="12">
    <location>
        <begin position="589"/>
        <end position="619"/>
    </location>
</feature>
<dbReference type="SUPFAM" id="SSF103473">
    <property type="entry name" value="MFS general substrate transporter"/>
    <property type="match status" value="1"/>
</dbReference>
<dbReference type="InterPro" id="IPR036259">
    <property type="entry name" value="MFS_trans_sf"/>
</dbReference>
<dbReference type="GO" id="GO:0022857">
    <property type="term" value="F:transmembrane transporter activity"/>
    <property type="evidence" value="ECO:0007669"/>
    <property type="project" value="InterPro"/>
</dbReference>
<evidence type="ECO:0000256" key="7">
    <source>
        <dbReference type="ARBA" id="ARBA00022989"/>
    </source>
</evidence>
<dbReference type="OrthoDB" id="10021397at2759"/>
<evidence type="ECO:0000256" key="11">
    <source>
        <dbReference type="ARBA" id="ARBA00083178"/>
    </source>
</evidence>
<dbReference type="NCBIfam" id="TIGR00711">
    <property type="entry name" value="efflux_EmrB"/>
    <property type="match status" value="1"/>
</dbReference>
<feature type="transmembrane region" description="Helical" evidence="13">
    <location>
        <begin position="482"/>
        <end position="500"/>
    </location>
</feature>
<dbReference type="FunFam" id="1.20.1720.10:FF:000014">
    <property type="entry name" value="MFS drug transporter, putative"/>
    <property type="match status" value="1"/>
</dbReference>
<feature type="transmembrane region" description="Helical" evidence="13">
    <location>
        <begin position="82"/>
        <end position="115"/>
    </location>
</feature>
<protein>
    <recommendedName>
        <fullName evidence="10">Efflux pump dotC</fullName>
    </recommendedName>
    <alternativeName>
        <fullName evidence="11">Dothistromin biosynthesis protein C</fullName>
    </alternativeName>
</protein>
<feature type="transmembrane region" description="Helical" evidence="13">
    <location>
        <begin position="554"/>
        <end position="572"/>
    </location>
</feature>
<feature type="region of interest" description="Disordered" evidence="12">
    <location>
        <begin position="1"/>
        <end position="72"/>
    </location>
</feature>
<feature type="transmembrane region" description="Helical" evidence="13">
    <location>
        <begin position="271"/>
        <end position="294"/>
    </location>
</feature>
<keyword evidence="16" id="KW-1185">Reference proteome</keyword>
<comment type="function">
    <text evidence="9">Efflux pump; part of the gene cluster that mediates the biosynthesis of dothistromin (DOTH), a polyketide toxin very similar in structure to the aflatoxin precursor, versicolorin B. One function of dotC may be to transport early-stage dothistromin biosynthetic intermediates from the cytoplasm into vacuoles, thereby affecting the rate of dothistromin production.</text>
</comment>
<keyword evidence="7 13" id="KW-1133">Transmembrane helix</keyword>
<dbReference type="PANTHER" id="PTHR23501:SF102">
    <property type="entry name" value="DRUG TRANSPORTER, PUTATIVE (AFU_ORTHOLOGUE AFUA_3G08530)-RELATED"/>
    <property type="match status" value="1"/>
</dbReference>
<feature type="transmembrane region" description="Helical" evidence="13">
    <location>
        <begin position="209"/>
        <end position="235"/>
    </location>
</feature>